<evidence type="ECO:0000256" key="9">
    <source>
        <dbReference type="ARBA" id="ARBA00023033"/>
    </source>
</evidence>
<dbReference type="Proteomes" id="UP001174936">
    <property type="component" value="Unassembled WGS sequence"/>
</dbReference>
<dbReference type="Pfam" id="PF03443">
    <property type="entry name" value="AA9"/>
    <property type="match status" value="1"/>
</dbReference>
<feature type="chain" id="PRO_5041439501" description="lytic cellulose monooxygenase (C4-dehydrogenating)" evidence="16">
    <location>
        <begin position="19"/>
        <end position="243"/>
    </location>
</feature>
<keyword evidence="8" id="KW-0186">Copper</keyword>
<evidence type="ECO:0000259" key="17">
    <source>
        <dbReference type="Pfam" id="PF03443"/>
    </source>
</evidence>
<evidence type="ECO:0000256" key="4">
    <source>
        <dbReference type="ARBA" id="ARBA00022723"/>
    </source>
</evidence>
<comment type="cofactor">
    <cofactor evidence="1">
        <name>Cu(2+)</name>
        <dbReference type="ChEBI" id="CHEBI:29036"/>
    </cofactor>
</comment>
<evidence type="ECO:0000313" key="19">
    <source>
        <dbReference type="Proteomes" id="UP001174936"/>
    </source>
</evidence>
<keyword evidence="9" id="KW-0503">Monooxygenase</keyword>
<evidence type="ECO:0000256" key="1">
    <source>
        <dbReference type="ARBA" id="ARBA00001973"/>
    </source>
</evidence>
<evidence type="ECO:0000256" key="5">
    <source>
        <dbReference type="ARBA" id="ARBA00022729"/>
    </source>
</evidence>
<gene>
    <name evidence="18" type="ORF">B0T16DRAFT_317343</name>
</gene>
<reference evidence="18" key="1">
    <citation type="submission" date="2023-06" db="EMBL/GenBank/DDBJ databases">
        <title>Genome-scale phylogeny and comparative genomics of the fungal order Sordariales.</title>
        <authorList>
            <consortium name="Lawrence Berkeley National Laboratory"/>
            <person name="Hensen N."/>
            <person name="Bonometti L."/>
            <person name="Westerberg I."/>
            <person name="Brannstrom I.O."/>
            <person name="Guillou S."/>
            <person name="Cros-Aarteil S."/>
            <person name="Calhoun S."/>
            <person name="Haridas S."/>
            <person name="Kuo A."/>
            <person name="Mondo S."/>
            <person name="Pangilinan J."/>
            <person name="Riley R."/>
            <person name="Labutti K."/>
            <person name="Andreopoulos B."/>
            <person name="Lipzen A."/>
            <person name="Chen C."/>
            <person name="Yanf M."/>
            <person name="Daum C."/>
            <person name="Ng V."/>
            <person name="Clum A."/>
            <person name="Steindorff A."/>
            <person name="Ohm R."/>
            <person name="Martin F."/>
            <person name="Silar P."/>
            <person name="Natvig D."/>
            <person name="Lalanne C."/>
            <person name="Gautier V."/>
            <person name="Ament-Velasquez S.L."/>
            <person name="Kruys A."/>
            <person name="Hutchinson M.I."/>
            <person name="Powell A.J."/>
            <person name="Barry K."/>
            <person name="Miller A.N."/>
            <person name="Grigoriev I.V."/>
            <person name="Debuchy R."/>
            <person name="Gladieux P."/>
            <person name="Thoren M.H."/>
            <person name="Johannesson H."/>
        </authorList>
    </citation>
    <scope>NUCLEOTIDE SEQUENCE</scope>
    <source>
        <strain evidence="18">SMH2532-1</strain>
    </source>
</reference>
<evidence type="ECO:0000313" key="18">
    <source>
        <dbReference type="EMBL" id="KAK0656250.1"/>
    </source>
</evidence>
<dbReference type="GO" id="GO:0016787">
    <property type="term" value="F:hydrolase activity"/>
    <property type="evidence" value="ECO:0007669"/>
    <property type="project" value="UniProtKB-KW"/>
</dbReference>
<keyword evidence="6" id="KW-0136">Cellulose degradation</keyword>
<comment type="caution">
    <text evidence="18">The sequence shown here is derived from an EMBL/GenBank/DDBJ whole genome shotgun (WGS) entry which is preliminary data.</text>
</comment>
<keyword evidence="18" id="KW-0378">Hydrolase</keyword>
<keyword evidence="10" id="KW-1015">Disulfide bond</keyword>
<comment type="catalytic activity">
    <reaction evidence="14">
        <text>[(1-&gt;4)-beta-D-glucosyl]n+m + reduced acceptor + O2 = 4-dehydro-beta-D-glucosyl-[(1-&gt;4)-beta-D-glucosyl]n-1 + [(1-&gt;4)-beta-D-glucosyl]m + acceptor + H2O.</text>
        <dbReference type="EC" id="1.14.99.56"/>
    </reaction>
</comment>
<keyword evidence="19" id="KW-1185">Reference proteome</keyword>
<sequence length="243" mass="26482">MILFRVLFSALILAPTTAGHGAVTSYVIGGTHYPGYDALAAGPKPDTIQFPWESYNPIFNVTDPRMRCNGGSSAALSAPVRAGDNITAVWKQWTHQQGPVMVWLFRCLKDFGSCDGAGKGWFKIDQMGMWGQILNSNNWATAIVNKNLEWSSVIPKNLASGNYLIRHELLSLHQKNKAQFYSECAQIVVAGDGTAEPPEDFLYTIPTYAPQDDPGIAVDIFTSKDTTYTCPGGPLWPGFSASS</sequence>
<evidence type="ECO:0000256" key="7">
    <source>
        <dbReference type="ARBA" id="ARBA00023002"/>
    </source>
</evidence>
<feature type="domain" description="Auxiliary Activity family 9 catalytic" evidence="17">
    <location>
        <begin position="20"/>
        <end position="228"/>
    </location>
</feature>
<dbReference type="InterPro" id="IPR005103">
    <property type="entry name" value="AA9_LPMO"/>
</dbReference>
<name>A0AA39YRU2_9PEZI</name>
<accession>A0AA39YRU2</accession>
<evidence type="ECO:0000256" key="6">
    <source>
        <dbReference type="ARBA" id="ARBA00023001"/>
    </source>
</evidence>
<dbReference type="GO" id="GO:0004497">
    <property type="term" value="F:monooxygenase activity"/>
    <property type="evidence" value="ECO:0007669"/>
    <property type="project" value="UniProtKB-KW"/>
</dbReference>
<evidence type="ECO:0000256" key="12">
    <source>
        <dbReference type="ARBA" id="ARBA00023326"/>
    </source>
</evidence>
<feature type="signal peptide" evidence="16">
    <location>
        <begin position="1"/>
        <end position="18"/>
    </location>
</feature>
<dbReference type="EMBL" id="JAULSV010000001">
    <property type="protein sequence ID" value="KAK0656250.1"/>
    <property type="molecule type" value="Genomic_DNA"/>
</dbReference>
<dbReference type="Gene3D" id="2.70.50.70">
    <property type="match status" value="1"/>
</dbReference>
<keyword evidence="12" id="KW-0624">Polysaccharide degradation</keyword>
<keyword evidence="7" id="KW-0560">Oxidoreductase</keyword>
<keyword evidence="11" id="KW-0119">Carbohydrate metabolism</keyword>
<evidence type="ECO:0000256" key="13">
    <source>
        <dbReference type="ARBA" id="ARBA00044502"/>
    </source>
</evidence>
<dbReference type="GO" id="GO:0046872">
    <property type="term" value="F:metal ion binding"/>
    <property type="evidence" value="ECO:0007669"/>
    <property type="project" value="UniProtKB-KW"/>
</dbReference>
<keyword evidence="4" id="KW-0479">Metal-binding</keyword>
<dbReference type="CDD" id="cd21175">
    <property type="entry name" value="LPMO_AA9"/>
    <property type="match status" value="1"/>
</dbReference>
<dbReference type="PANTHER" id="PTHR33353">
    <property type="entry name" value="PUTATIVE (AFU_ORTHOLOGUE AFUA_1G12560)-RELATED"/>
    <property type="match status" value="1"/>
</dbReference>
<evidence type="ECO:0000256" key="8">
    <source>
        <dbReference type="ARBA" id="ARBA00023008"/>
    </source>
</evidence>
<proteinExistence type="inferred from homology"/>
<keyword evidence="5 16" id="KW-0732">Signal</keyword>
<dbReference type="GO" id="GO:0005576">
    <property type="term" value="C:extracellular region"/>
    <property type="evidence" value="ECO:0007669"/>
    <property type="project" value="UniProtKB-SubCell"/>
</dbReference>
<dbReference type="AlphaFoldDB" id="A0AA39YRU2"/>
<comment type="subcellular location">
    <subcellularLocation>
        <location evidence="2">Secreted</location>
    </subcellularLocation>
</comment>
<evidence type="ECO:0000256" key="3">
    <source>
        <dbReference type="ARBA" id="ARBA00022525"/>
    </source>
</evidence>
<protein>
    <recommendedName>
        <fullName evidence="15">lytic cellulose monooxygenase (C4-dehydrogenating)</fullName>
        <ecNumber evidence="15">1.14.99.56</ecNumber>
    </recommendedName>
</protein>
<dbReference type="EC" id="1.14.99.56" evidence="15"/>
<evidence type="ECO:0000256" key="16">
    <source>
        <dbReference type="SAM" id="SignalP"/>
    </source>
</evidence>
<evidence type="ECO:0000256" key="2">
    <source>
        <dbReference type="ARBA" id="ARBA00004613"/>
    </source>
</evidence>
<evidence type="ECO:0000256" key="10">
    <source>
        <dbReference type="ARBA" id="ARBA00023157"/>
    </source>
</evidence>
<dbReference type="InterPro" id="IPR049892">
    <property type="entry name" value="AA9"/>
</dbReference>
<comment type="similarity">
    <text evidence="13">Belongs to the polysaccharide monooxygenase AA9 family.</text>
</comment>
<evidence type="ECO:0000256" key="15">
    <source>
        <dbReference type="ARBA" id="ARBA00047174"/>
    </source>
</evidence>
<evidence type="ECO:0000256" key="11">
    <source>
        <dbReference type="ARBA" id="ARBA00023277"/>
    </source>
</evidence>
<evidence type="ECO:0000256" key="14">
    <source>
        <dbReference type="ARBA" id="ARBA00045077"/>
    </source>
</evidence>
<organism evidence="18 19">
    <name type="scientific">Cercophora newfieldiana</name>
    <dbReference type="NCBI Taxonomy" id="92897"/>
    <lineage>
        <taxon>Eukaryota</taxon>
        <taxon>Fungi</taxon>
        <taxon>Dikarya</taxon>
        <taxon>Ascomycota</taxon>
        <taxon>Pezizomycotina</taxon>
        <taxon>Sordariomycetes</taxon>
        <taxon>Sordariomycetidae</taxon>
        <taxon>Sordariales</taxon>
        <taxon>Lasiosphaeriaceae</taxon>
        <taxon>Cercophora</taxon>
    </lineage>
</organism>
<dbReference type="PANTHER" id="PTHR33353:SF19">
    <property type="entry name" value="GLYCOSYLHYDROLASE FAMILY 61-8 PROTEIN"/>
    <property type="match status" value="1"/>
</dbReference>
<keyword evidence="3" id="KW-0964">Secreted</keyword>
<dbReference type="GO" id="GO:0030245">
    <property type="term" value="P:cellulose catabolic process"/>
    <property type="evidence" value="ECO:0007669"/>
    <property type="project" value="UniProtKB-KW"/>
</dbReference>